<comment type="catalytic activity">
    <reaction evidence="10">
        <text>ATP + H2O = ADP + phosphate + H(+)</text>
        <dbReference type="Rhea" id="RHEA:13065"/>
        <dbReference type="ChEBI" id="CHEBI:15377"/>
        <dbReference type="ChEBI" id="CHEBI:15378"/>
        <dbReference type="ChEBI" id="CHEBI:30616"/>
        <dbReference type="ChEBI" id="CHEBI:43474"/>
        <dbReference type="ChEBI" id="CHEBI:456216"/>
        <dbReference type="EC" id="3.6.4.13"/>
    </reaction>
</comment>
<dbReference type="SUPFAM" id="SSF52540">
    <property type="entry name" value="P-loop containing nucleoside triphosphate hydrolases"/>
    <property type="match status" value="1"/>
</dbReference>
<dbReference type="GO" id="GO:0005524">
    <property type="term" value="F:ATP binding"/>
    <property type="evidence" value="ECO:0007669"/>
    <property type="project" value="UniProtKB-KW"/>
</dbReference>
<dbReference type="GO" id="GO:0003724">
    <property type="term" value="F:RNA helicase activity"/>
    <property type="evidence" value="ECO:0007669"/>
    <property type="project" value="UniProtKB-EC"/>
</dbReference>
<evidence type="ECO:0000313" key="17">
    <source>
        <dbReference type="RefSeq" id="XP_033158595.1"/>
    </source>
</evidence>
<dbReference type="FunFam" id="3.40.50.300:FF:003414">
    <property type="entry name" value="Armitage, isoform C"/>
    <property type="match status" value="1"/>
</dbReference>
<proteinExistence type="inferred from homology"/>
<dbReference type="EC" id="3.6.4.13" evidence="3"/>
<dbReference type="Pfam" id="PF21634">
    <property type="entry name" value="MOV-10_beta-barrel"/>
    <property type="match status" value="1"/>
</dbReference>
<evidence type="ECO:0000256" key="11">
    <source>
        <dbReference type="SAM" id="MobiDB-lite"/>
    </source>
</evidence>
<dbReference type="Pfam" id="PF13086">
    <property type="entry name" value="AAA_11"/>
    <property type="match status" value="2"/>
</dbReference>
<evidence type="ECO:0000256" key="4">
    <source>
        <dbReference type="ARBA" id="ARBA00022490"/>
    </source>
</evidence>
<sequence length="1265" mass="144422">MSSEASGSITIKEEASTSGTATNIPVESSEAEAKKPEIGADKAESQSETTECGKAAETSENHLKRLQNLRKELSYLSETDWMYESLDKKAAHKFFTNPDRNREDIVESLNRENSFLDRKLMEEKMDQQLKANPNEMDGVLSDKIAELTHGLSEMDVNKESFCTARKGVITSLESDRGVIDKDVFFDCKVAEDIILDLQVGCVVEYLTFTTGESMRVVKVKRIIEHCWEDTSQQEIEKAVENLKNEKPKFFNTETRRVLGLISQRLASSIDVETEYGQLTVELDNIEMNFIPTNGDRVRLECNIQLDDGFVDKQGEILEVTKLFPTRIQEGEKCIVQRVYMDIVVLGPETYVLKTDLPTGTELHLDDIVLADLIECQYSKFTRRAIRITPLEKNFGATKLTQQGSMGLSVSGLAVTVTGVNRFITTELWQKQSVSIKLTNNLNRTLRLESITVCNDSESQLSVTSPLESKEISSGSEITVTFEIHTQFLGEAIEKYELNFDLLKVRRVFTVIVCKTKEEAAEAEKRMIAAEALIAPGRNSHERSRFYANQVWCNKLDVIPGQHIFTKRRFVALRLGSFEVPKQLRQICLTTERRQEMIETIEQNYSFLREPLSVKTYMHRFRLLLHLEEIECFVNFRNYDRDRAHFLRDGEFLTLQIENLAERRPSLVIGDTVRVINPWSDPNSQTTKSYEGIIHKVLFDRILLKFQSSFQEKYNGEDYRLEFYFSRYSFRKQHHAISKIVGVIGEDFLFPSKVTKRENPQLDVYMKDDDMYLYDSKLEWYNQSLNSIQKRAVFNILRGEAENIPYVLFGPPGSGKTVTLVETLLQLVRNLPGARILVGTPSNSSADLVTKRLIDSKALLQGDFIRLVSFNQVERDLIPPELMSYCATSDVGAVGSCEDKMVVTESGLKLCCQAKFMGTHRITISTCTTLGNFLQLGFPAGHFTHVLFDEAGQCTEPETMVPIVMLTKKRCQVVLSGDPRQLQSVVHTQIGKKMGFSISFLERLLERSPYRKDLQRFPDSSGYNPLVLTKLLYNYRALPSVMSIYNRLFYDDELIPVVSETDSRESRLLSKLRCVFEPEKDIPQAHGTFFYGIIGENRQNNDSPSWFNPQEVREVFLMTIALYRANVTADQIGIITPYQKQVKMLRSMFIGTDVVMPKIGSVEEFQGQERDIILISTVRSSEEILRLDAHFSLGFVRCSKRFNVAVSRARAMMIIFGNPHLLAVDECWRQLILFCAKNNAYFGCDLPQMLENQEDEVPVCLETFVP</sequence>
<comment type="subcellular location">
    <subcellularLocation>
        <location evidence="1">Cytoplasm</location>
    </subcellularLocation>
</comment>
<keyword evidence="8" id="KW-0067">ATP-binding</keyword>
<evidence type="ECO:0000256" key="7">
    <source>
        <dbReference type="ARBA" id="ARBA00022806"/>
    </source>
</evidence>
<dbReference type="InterPro" id="IPR041679">
    <property type="entry name" value="DNA2/NAM7-like_C"/>
</dbReference>
<evidence type="ECO:0000259" key="12">
    <source>
        <dbReference type="Pfam" id="PF13086"/>
    </source>
</evidence>
<feature type="domain" description="DNA2/NAM7 helicase-like C-terminal" evidence="13">
    <location>
        <begin position="1027"/>
        <end position="1218"/>
    </location>
</feature>
<feature type="domain" description="DNA2/NAM7 helicase helicase" evidence="12">
    <location>
        <begin position="913"/>
        <end position="987"/>
    </location>
</feature>
<protein>
    <recommendedName>
        <fullName evidence="3">RNA helicase</fullName>
        <ecNumber evidence="3">3.6.4.13</ecNumber>
    </recommendedName>
</protein>
<name>A0A6P8JR44_DROMA</name>
<evidence type="ECO:0000256" key="2">
    <source>
        <dbReference type="ARBA" id="ARBA00005601"/>
    </source>
</evidence>
<dbReference type="Pfam" id="PF21635">
    <property type="entry name" value="Mov-10_helical"/>
    <property type="match status" value="1"/>
</dbReference>
<keyword evidence="9" id="KW-0943">RNA-mediated gene silencing</keyword>
<dbReference type="Pfam" id="PF13087">
    <property type="entry name" value="AAA_12"/>
    <property type="match status" value="1"/>
</dbReference>
<evidence type="ECO:0000256" key="5">
    <source>
        <dbReference type="ARBA" id="ARBA00022741"/>
    </source>
</evidence>
<dbReference type="AlphaFoldDB" id="A0A6P8JR44"/>
<dbReference type="CDD" id="cd18808">
    <property type="entry name" value="SF1_C_Upf1"/>
    <property type="match status" value="1"/>
</dbReference>
<keyword evidence="6" id="KW-0378">Hydrolase</keyword>
<evidence type="ECO:0000256" key="3">
    <source>
        <dbReference type="ARBA" id="ARBA00012552"/>
    </source>
</evidence>
<feature type="compositionally biased region" description="Polar residues" evidence="11">
    <location>
        <begin position="16"/>
        <end position="26"/>
    </location>
</feature>
<dbReference type="GO" id="GO:0005737">
    <property type="term" value="C:cytoplasm"/>
    <property type="evidence" value="ECO:0007669"/>
    <property type="project" value="UniProtKB-SubCell"/>
</dbReference>
<dbReference type="PANTHER" id="PTHR45418:SF1">
    <property type="entry name" value="CANCER_TESTIS ANTIGEN 55"/>
    <property type="match status" value="1"/>
</dbReference>
<evidence type="ECO:0000256" key="1">
    <source>
        <dbReference type="ARBA" id="ARBA00004496"/>
    </source>
</evidence>
<dbReference type="Proteomes" id="UP000515162">
    <property type="component" value="Chromosome 3L"/>
</dbReference>
<evidence type="ECO:0000256" key="6">
    <source>
        <dbReference type="ARBA" id="ARBA00022801"/>
    </source>
</evidence>
<dbReference type="CDD" id="cd18078">
    <property type="entry name" value="DEXXQc_Mov10L1"/>
    <property type="match status" value="1"/>
</dbReference>
<evidence type="ECO:0000313" key="16">
    <source>
        <dbReference type="Proteomes" id="UP000515162"/>
    </source>
</evidence>
<dbReference type="InterPro" id="IPR041677">
    <property type="entry name" value="DNA2/NAM7_AAA_11"/>
</dbReference>
<evidence type="ECO:0000259" key="14">
    <source>
        <dbReference type="Pfam" id="PF21634"/>
    </source>
</evidence>
<dbReference type="InterPro" id="IPR049079">
    <property type="entry name" value="Mov-10_helical"/>
</dbReference>
<comment type="similarity">
    <text evidence="2">Belongs to the DNA2/NAM7 helicase family. SDE3 subfamily.</text>
</comment>
<dbReference type="GO" id="GO:0016787">
    <property type="term" value="F:hydrolase activity"/>
    <property type="evidence" value="ECO:0007669"/>
    <property type="project" value="UniProtKB-KW"/>
</dbReference>
<keyword evidence="16" id="KW-1185">Reference proteome</keyword>
<feature type="domain" description="DNA2/NAM7 helicase helicase" evidence="12">
    <location>
        <begin position="784"/>
        <end position="868"/>
    </location>
</feature>
<keyword evidence="7 17" id="KW-0347">Helicase</keyword>
<dbReference type="Gene3D" id="2.40.30.270">
    <property type="match status" value="1"/>
</dbReference>
<organism evidence="16 17">
    <name type="scientific">Drosophila mauritiana</name>
    <name type="common">Fruit fly</name>
    <dbReference type="NCBI Taxonomy" id="7226"/>
    <lineage>
        <taxon>Eukaryota</taxon>
        <taxon>Metazoa</taxon>
        <taxon>Ecdysozoa</taxon>
        <taxon>Arthropoda</taxon>
        <taxon>Hexapoda</taxon>
        <taxon>Insecta</taxon>
        <taxon>Pterygota</taxon>
        <taxon>Neoptera</taxon>
        <taxon>Endopterygota</taxon>
        <taxon>Diptera</taxon>
        <taxon>Brachycera</taxon>
        <taxon>Muscomorpha</taxon>
        <taxon>Ephydroidea</taxon>
        <taxon>Drosophilidae</taxon>
        <taxon>Drosophila</taxon>
        <taxon>Sophophora</taxon>
    </lineage>
</organism>
<feature type="domain" description="Helicase MOV-10 helical" evidence="15">
    <location>
        <begin position="574"/>
        <end position="630"/>
    </location>
</feature>
<dbReference type="InterPro" id="IPR047187">
    <property type="entry name" value="SF1_C_Upf1"/>
</dbReference>
<evidence type="ECO:0000259" key="15">
    <source>
        <dbReference type="Pfam" id="PF21635"/>
    </source>
</evidence>
<feature type="region of interest" description="Disordered" evidence="11">
    <location>
        <begin position="1"/>
        <end position="57"/>
    </location>
</feature>
<feature type="domain" description="Helicase MOV-10-like beta-barrel" evidence="14">
    <location>
        <begin position="643"/>
        <end position="722"/>
    </location>
</feature>
<gene>
    <name evidence="17" type="primary">LOC117139994</name>
</gene>
<keyword evidence="4" id="KW-0963">Cytoplasm</keyword>
<evidence type="ECO:0000256" key="9">
    <source>
        <dbReference type="ARBA" id="ARBA00023158"/>
    </source>
</evidence>
<keyword evidence="5" id="KW-0547">Nucleotide-binding</keyword>
<reference evidence="17" key="1">
    <citation type="submission" date="2025-08" db="UniProtKB">
        <authorList>
            <consortium name="RefSeq"/>
        </authorList>
    </citation>
    <scope>IDENTIFICATION</scope>
    <source>
        <strain evidence="17">Mau12</strain>
        <tissue evidence="17">Whole Body</tissue>
    </source>
</reference>
<evidence type="ECO:0000256" key="10">
    <source>
        <dbReference type="ARBA" id="ARBA00047984"/>
    </source>
</evidence>
<dbReference type="GO" id="GO:0031047">
    <property type="term" value="P:regulatory ncRNA-mediated gene silencing"/>
    <property type="evidence" value="ECO:0007669"/>
    <property type="project" value="UniProtKB-KW"/>
</dbReference>
<dbReference type="PANTHER" id="PTHR45418">
    <property type="entry name" value="CANCER/TESTIS ANTIGEN 55"/>
    <property type="match status" value="1"/>
</dbReference>
<dbReference type="Gene3D" id="3.40.50.300">
    <property type="entry name" value="P-loop containing nucleotide triphosphate hydrolases"/>
    <property type="match status" value="3"/>
</dbReference>
<dbReference type="GeneID" id="117139994"/>
<feature type="compositionally biased region" description="Basic and acidic residues" evidence="11">
    <location>
        <begin position="31"/>
        <end position="45"/>
    </location>
</feature>
<evidence type="ECO:0000256" key="8">
    <source>
        <dbReference type="ARBA" id="ARBA00022840"/>
    </source>
</evidence>
<dbReference type="RefSeq" id="XP_033158595.1">
    <property type="nucleotide sequence ID" value="XM_033302704.1"/>
</dbReference>
<dbReference type="CTD" id="38427"/>
<evidence type="ECO:0000259" key="13">
    <source>
        <dbReference type="Pfam" id="PF13087"/>
    </source>
</evidence>
<accession>A0A6P8JR44</accession>
<dbReference type="InterPro" id="IPR027417">
    <property type="entry name" value="P-loop_NTPase"/>
</dbReference>
<dbReference type="InterPro" id="IPR049080">
    <property type="entry name" value="MOV-10-like_beta-barrel"/>
</dbReference>